<evidence type="ECO:0008006" key="4">
    <source>
        <dbReference type="Google" id="ProtNLM"/>
    </source>
</evidence>
<name>A0A2W2B3I3_9BACT</name>
<dbReference type="RefSeq" id="WP_110997408.1">
    <property type="nucleotide sequence ID" value="NZ_QKTW01000003.1"/>
</dbReference>
<protein>
    <recommendedName>
        <fullName evidence="4">Lipid A deacylase LpxR family protein</fullName>
    </recommendedName>
</protein>
<dbReference type="Pfam" id="PF09982">
    <property type="entry name" value="LpxR"/>
    <property type="match status" value="1"/>
</dbReference>
<dbReference type="InterPro" id="IPR037107">
    <property type="entry name" value="Put_OMP_sf"/>
</dbReference>
<dbReference type="OrthoDB" id="622552at2"/>
<sequence length="331" mass="37133">MKKILNVLLFIIFVSANTTKAQNHMIRAYEDNDLLNVISEASDDAYTNGLRLDYYYTKDHKSRFFLDRWLPKAGKDAVNTFGWSAMQLMFTPEYITKTQPDLDDYPYAGALFATHSLHSSNPVKKYNLQSELLVGVMGPASMADKTQILVHRIIGNDRPMGWQYQLPNAALVNFNFAAEKMLFQHRGWLEIIGGGTGTLGTMTDGLSAYSTIRIGKMNPYFDGAIGQFSGKKQFQLYFFMRPEVRWLGYNALVDGAAFRGKSAYYNATDGIETASNANRGVEGNLGLGAVLTWKNIGVSFSQNIIAPMLQNNDLRTFHHHTVGNISVYVSW</sequence>
<feature type="chain" id="PRO_5015914478" description="Lipid A deacylase LpxR family protein" evidence="1">
    <location>
        <begin position="22"/>
        <end position="331"/>
    </location>
</feature>
<dbReference type="Proteomes" id="UP000248745">
    <property type="component" value="Unassembled WGS sequence"/>
</dbReference>
<dbReference type="Gene3D" id="2.40.128.140">
    <property type="entry name" value="Outer membrane protein"/>
    <property type="match status" value="1"/>
</dbReference>
<evidence type="ECO:0000256" key="1">
    <source>
        <dbReference type="SAM" id="SignalP"/>
    </source>
</evidence>
<dbReference type="InterPro" id="IPR018707">
    <property type="entry name" value="LpxR"/>
</dbReference>
<accession>A0A2W2B3I3</accession>
<dbReference type="AlphaFoldDB" id="A0A2W2B3I3"/>
<comment type="caution">
    <text evidence="2">The sequence shown here is derived from an EMBL/GenBank/DDBJ whole genome shotgun (WGS) entry which is preliminary data.</text>
</comment>
<organism evidence="2 3">
    <name type="scientific">Taibaiella soli</name>
    <dbReference type="NCBI Taxonomy" id="1649169"/>
    <lineage>
        <taxon>Bacteria</taxon>
        <taxon>Pseudomonadati</taxon>
        <taxon>Bacteroidota</taxon>
        <taxon>Chitinophagia</taxon>
        <taxon>Chitinophagales</taxon>
        <taxon>Chitinophagaceae</taxon>
        <taxon>Taibaiella</taxon>
    </lineage>
</organism>
<feature type="signal peptide" evidence="1">
    <location>
        <begin position="1"/>
        <end position="21"/>
    </location>
</feature>
<gene>
    <name evidence="2" type="ORF">DN068_03045</name>
</gene>
<dbReference type="EMBL" id="QKTW01000003">
    <property type="protein sequence ID" value="PZF74568.1"/>
    <property type="molecule type" value="Genomic_DNA"/>
</dbReference>
<proteinExistence type="predicted"/>
<evidence type="ECO:0000313" key="2">
    <source>
        <dbReference type="EMBL" id="PZF74568.1"/>
    </source>
</evidence>
<evidence type="ECO:0000313" key="3">
    <source>
        <dbReference type="Proteomes" id="UP000248745"/>
    </source>
</evidence>
<keyword evidence="3" id="KW-1185">Reference proteome</keyword>
<keyword evidence="1" id="KW-0732">Signal</keyword>
<reference evidence="2 3" key="1">
    <citation type="submission" date="2018-06" db="EMBL/GenBank/DDBJ databases">
        <title>Mucibacter soli gen. nov., sp. nov., a new member of the family Chitinophagaceae producing mucin.</title>
        <authorList>
            <person name="Kim M.-K."/>
            <person name="Park S."/>
            <person name="Kim T.-S."/>
            <person name="Joung Y."/>
            <person name="Han J.-H."/>
            <person name="Kim S.B."/>
        </authorList>
    </citation>
    <scope>NUCLEOTIDE SEQUENCE [LARGE SCALE GENOMIC DNA]</scope>
    <source>
        <strain evidence="2 3">R1-15</strain>
    </source>
</reference>